<keyword evidence="2" id="KW-1185">Reference proteome</keyword>
<organism evidence="1 2">
    <name type="scientific">Elysia crispata</name>
    <name type="common">lettuce slug</name>
    <dbReference type="NCBI Taxonomy" id="231223"/>
    <lineage>
        <taxon>Eukaryota</taxon>
        <taxon>Metazoa</taxon>
        <taxon>Spiralia</taxon>
        <taxon>Lophotrochozoa</taxon>
        <taxon>Mollusca</taxon>
        <taxon>Gastropoda</taxon>
        <taxon>Heterobranchia</taxon>
        <taxon>Euthyneura</taxon>
        <taxon>Panpulmonata</taxon>
        <taxon>Sacoglossa</taxon>
        <taxon>Placobranchoidea</taxon>
        <taxon>Plakobranchidae</taxon>
        <taxon>Elysia</taxon>
    </lineage>
</organism>
<comment type="caution">
    <text evidence="1">The sequence shown here is derived from an EMBL/GenBank/DDBJ whole genome shotgun (WGS) entry which is preliminary data.</text>
</comment>
<sequence length="113" mass="12335">MITEGECWQELGKDINIEATPNSEEPNAPFMKTFEPQGSTRSFKGAALDVGVRDLQDKPPLSTVLTAAQCHFTPADEHAILTCESCAWVLWESDDSIGALGFVTVFNTICVNE</sequence>
<dbReference type="Proteomes" id="UP001283361">
    <property type="component" value="Unassembled WGS sequence"/>
</dbReference>
<dbReference type="AlphaFoldDB" id="A0AAE1CEY0"/>
<dbReference type="EMBL" id="JAWDGP010008090">
    <property type="protein sequence ID" value="KAK3691553.1"/>
    <property type="molecule type" value="Genomic_DNA"/>
</dbReference>
<accession>A0AAE1CEY0</accession>
<proteinExistence type="predicted"/>
<name>A0AAE1CEY0_9GAST</name>
<evidence type="ECO:0000313" key="2">
    <source>
        <dbReference type="Proteomes" id="UP001283361"/>
    </source>
</evidence>
<protein>
    <submittedName>
        <fullName evidence="1">Uncharacterized protein</fullName>
    </submittedName>
</protein>
<gene>
    <name evidence="1" type="ORF">RRG08_011755</name>
</gene>
<evidence type="ECO:0000313" key="1">
    <source>
        <dbReference type="EMBL" id="KAK3691553.1"/>
    </source>
</evidence>
<reference evidence="1" key="1">
    <citation type="journal article" date="2023" name="G3 (Bethesda)">
        <title>A reference genome for the long-term kleptoplast-retaining sea slug Elysia crispata morphotype clarki.</title>
        <authorList>
            <person name="Eastman K.E."/>
            <person name="Pendleton A.L."/>
            <person name="Shaikh M.A."/>
            <person name="Suttiyut T."/>
            <person name="Ogas R."/>
            <person name="Tomko P."/>
            <person name="Gavelis G."/>
            <person name="Widhalm J.R."/>
            <person name="Wisecaver J.H."/>
        </authorList>
    </citation>
    <scope>NUCLEOTIDE SEQUENCE</scope>
    <source>
        <strain evidence="1">ECLA1</strain>
    </source>
</reference>